<gene>
    <name evidence="8" type="ORF">HB375_17440</name>
</gene>
<dbReference type="RefSeq" id="WP_167674375.1">
    <property type="nucleotide sequence ID" value="NZ_JAATJS010000008.1"/>
</dbReference>
<evidence type="ECO:0000256" key="6">
    <source>
        <dbReference type="SAM" id="Phobius"/>
    </source>
</evidence>
<organism evidence="8 9">
    <name type="scientific">Microvirga terricola</name>
    <dbReference type="NCBI Taxonomy" id="2719797"/>
    <lineage>
        <taxon>Bacteria</taxon>
        <taxon>Pseudomonadati</taxon>
        <taxon>Pseudomonadota</taxon>
        <taxon>Alphaproteobacteria</taxon>
        <taxon>Hyphomicrobiales</taxon>
        <taxon>Methylobacteriaceae</taxon>
        <taxon>Microvirga</taxon>
    </lineage>
</organism>
<feature type="transmembrane region" description="Helical" evidence="6">
    <location>
        <begin position="110"/>
        <end position="136"/>
    </location>
</feature>
<feature type="transmembrane region" description="Helical" evidence="6">
    <location>
        <begin position="142"/>
        <end position="164"/>
    </location>
</feature>
<feature type="transmembrane region" description="Helical" evidence="6">
    <location>
        <begin position="294"/>
        <end position="316"/>
    </location>
</feature>
<keyword evidence="9" id="KW-1185">Reference proteome</keyword>
<evidence type="ECO:0000256" key="2">
    <source>
        <dbReference type="ARBA" id="ARBA00022475"/>
    </source>
</evidence>
<dbReference type="Proteomes" id="UP000707352">
    <property type="component" value="Unassembled WGS sequence"/>
</dbReference>
<sequence length="321" mass="35526">MDIALVTANADMLIALSAAIAVIAAVLVVSWPYFVRDHLTDRMAQVTSESERIRVRERSRLNGKERQISLRSEPKRIYKLVVDHLSLSATEDSETVKMLRMAGYRGEGPIVTYLAVRQLAPVGMAILMVLYVFIILHLEYPLFVKLAIVMAGAGLGYYAPPLYVKNKITKRQISIRRSWPDALDLLLISVESGMGIEGALRKVSAEIGSQSVELAEELGLTTAELSYLQDRRKAYENLAERTGLDGVKGVVTSLIQAEKYGTALGQALRVQAQENRDMRMSEAEKKAAALPPKLTVPMIVFFLPVLFAVILTPAIIQIMKL</sequence>
<protein>
    <submittedName>
        <fullName evidence="8">Type II secretion system F family protein</fullName>
    </submittedName>
</protein>
<dbReference type="Pfam" id="PF00482">
    <property type="entry name" value="T2SSF"/>
    <property type="match status" value="1"/>
</dbReference>
<keyword evidence="3 6" id="KW-0812">Transmembrane</keyword>
<feature type="domain" description="Type II secretion system protein GspF" evidence="7">
    <location>
        <begin position="183"/>
        <end position="311"/>
    </location>
</feature>
<comment type="caution">
    <text evidence="8">The sequence shown here is derived from an EMBL/GenBank/DDBJ whole genome shotgun (WGS) entry which is preliminary data.</text>
</comment>
<evidence type="ECO:0000256" key="1">
    <source>
        <dbReference type="ARBA" id="ARBA00004651"/>
    </source>
</evidence>
<dbReference type="EMBL" id="JAATJS010000008">
    <property type="protein sequence ID" value="NIX78380.1"/>
    <property type="molecule type" value="Genomic_DNA"/>
</dbReference>
<dbReference type="PANTHER" id="PTHR35007">
    <property type="entry name" value="INTEGRAL MEMBRANE PROTEIN-RELATED"/>
    <property type="match status" value="1"/>
</dbReference>
<name>A0ABX0VGX5_9HYPH</name>
<comment type="subcellular location">
    <subcellularLocation>
        <location evidence="1">Cell membrane</location>
        <topology evidence="1">Multi-pass membrane protein</topology>
    </subcellularLocation>
</comment>
<evidence type="ECO:0000313" key="8">
    <source>
        <dbReference type="EMBL" id="NIX78380.1"/>
    </source>
</evidence>
<evidence type="ECO:0000256" key="4">
    <source>
        <dbReference type="ARBA" id="ARBA00022989"/>
    </source>
</evidence>
<proteinExistence type="predicted"/>
<keyword evidence="4 6" id="KW-1133">Transmembrane helix</keyword>
<accession>A0ABX0VGX5</accession>
<evidence type="ECO:0000313" key="9">
    <source>
        <dbReference type="Proteomes" id="UP000707352"/>
    </source>
</evidence>
<dbReference type="PANTHER" id="PTHR35007:SF2">
    <property type="entry name" value="PILUS ASSEMBLE PROTEIN"/>
    <property type="match status" value="1"/>
</dbReference>
<reference evidence="8 9" key="1">
    <citation type="submission" date="2020-03" db="EMBL/GenBank/DDBJ databases">
        <title>The genome sequence of Microvirga sp. c23x22.</title>
        <authorList>
            <person name="Zhang X."/>
        </authorList>
    </citation>
    <scope>NUCLEOTIDE SEQUENCE [LARGE SCALE GENOMIC DNA]</scope>
    <source>
        <strain evidence="9">c23x22</strain>
    </source>
</reference>
<keyword evidence="2" id="KW-1003">Cell membrane</keyword>
<feature type="transmembrane region" description="Helical" evidence="6">
    <location>
        <begin position="12"/>
        <end position="35"/>
    </location>
</feature>
<keyword evidence="5 6" id="KW-0472">Membrane</keyword>
<dbReference type="InterPro" id="IPR018076">
    <property type="entry name" value="T2SS_GspF_dom"/>
</dbReference>
<evidence type="ECO:0000259" key="7">
    <source>
        <dbReference type="Pfam" id="PF00482"/>
    </source>
</evidence>
<evidence type="ECO:0000256" key="3">
    <source>
        <dbReference type="ARBA" id="ARBA00022692"/>
    </source>
</evidence>
<evidence type="ECO:0000256" key="5">
    <source>
        <dbReference type="ARBA" id="ARBA00023136"/>
    </source>
</evidence>